<feature type="transmembrane region" description="Helical" evidence="6">
    <location>
        <begin position="82"/>
        <end position="102"/>
    </location>
</feature>
<dbReference type="Pfam" id="PF07947">
    <property type="entry name" value="YhhN"/>
    <property type="match status" value="1"/>
</dbReference>
<feature type="transmembrane region" description="Helical" evidence="6">
    <location>
        <begin position="168"/>
        <end position="186"/>
    </location>
</feature>
<evidence type="ECO:0000256" key="4">
    <source>
        <dbReference type="ARBA" id="ARBA00022989"/>
    </source>
</evidence>
<evidence type="ECO:0000313" key="7">
    <source>
        <dbReference type="EMBL" id="MEM0543369.1"/>
    </source>
</evidence>
<comment type="caution">
    <text evidence="7">The sequence shown here is derived from an EMBL/GenBank/DDBJ whole genome shotgun (WGS) entry which is preliminary data.</text>
</comment>
<sequence length="227" mass="26524">MMRKSEILKLLTILYFVIALGEIIAEYFLFKPALFVLKPLIPVLLLVLYWIASEKKNTFFILAVLFSAITNILFIPNTEKCLFYGIISFTIFRMLSICLVFYLQKIKDYVPLLIATAPFLLIFSYLFTETPDIPENSIYIIIFQNILISIFAGVALSSYVMNDNKQNSILFISALLFVMLQFVVFIEKYFLTNEYQQLFRPLAMTFNVFAFYSFYRYVINAEESNND</sequence>
<dbReference type="InterPro" id="IPR012506">
    <property type="entry name" value="TMEM86B-like"/>
</dbReference>
<feature type="transmembrane region" description="Helical" evidence="6">
    <location>
        <begin position="139"/>
        <end position="161"/>
    </location>
</feature>
<evidence type="ECO:0000256" key="5">
    <source>
        <dbReference type="ARBA" id="ARBA00023136"/>
    </source>
</evidence>
<reference evidence="7 8" key="1">
    <citation type="submission" date="2024-03" db="EMBL/GenBank/DDBJ databases">
        <title>Two novel species of the genus Flavobacterium exhibiting potentially degradation of complex polysaccharides.</title>
        <authorList>
            <person name="Lian X."/>
        </authorList>
    </citation>
    <scope>NUCLEOTIDE SEQUENCE [LARGE SCALE GENOMIC DNA]</scope>
    <source>
        <strain evidence="8">j3</strain>
    </source>
</reference>
<dbReference type="RefSeq" id="WP_342696563.1">
    <property type="nucleotide sequence ID" value="NZ_JBCGDO010000017.1"/>
</dbReference>
<proteinExistence type="inferred from homology"/>
<comment type="subcellular location">
    <subcellularLocation>
        <location evidence="1">Membrane</location>
        <topology evidence="1">Multi-pass membrane protein</topology>
    </subcellularLocation>
</comment>
<evidence type="ECO:0000256" key="1">
    <source>
        <dbReference type="ARBA" id="ARBA00004141"/>
    </source>
</evidence>
<evidence type="ECO:0000256" key="6">
    <source>
        <dbReference type="SAM" id="Phobius"/>
    </source>
</evidence>
<keyword evidence="3 6" id="KW-0812">Transmembrane</keyword>
<evidence type="ECO:0000313" key="8">
    <source>
        <dbReference type="Proteomes" id="UP001460072"/>
    </source>
</evidence>
<name>A0ABU9N6P1_9FLAO</name>
<dbReference type="EMBL" id="JBCGDO010000017">
    <property type="protein sequence ID" value="MEM0543369.1"/>
    <property type="molecule type" value="Genomic_DNA"/>
</dbReference>
<evidence type="ECO:0000256" key="3">
    <source>
        <dbReference type="ARBA" id="ARBA00022692"/>
    </source>
</evidence>
<feature type="transmembrane region" description="Helical" evidence="6">
    <location>
        <begin position="109"/>
        <end position="127"/>
    </location>
</feature>
<evidence type="ECO:0000256" key="2">
    <source>
        <dbReference type="ARBA" id="ARBA00007375"/>
    </source>
</evidence>
<gene>
    <name evidence="7" type="ORF">WFZ85_12140</name>
</gene>
<feature type="transmembrane region" description="Helical" evidence="6">
    <location>
        <begin position="35"/>
        <end position="52"/>
    </location>
</feature>
<keyword evidence="4 6" id="KW-1133">Transmembrane helix</keyword>
<feature type="transmembrane region" description="Helical" evidence="6">
    <location>
        <begin position="198"/>
        <end position="218"/>
    </location>
</feature>
<protein>
    <submittedName>
        <fullName evidence="7">Lysoplasmalogenase family protein</fullName>
    </submittedName>
</protein>
<feature type="transmembrane region" description="Helical" evidence="6">
    <location>
        <begin position="59"/>
        <end position="76"/>
    </location>
</feature>
<organism evidence="7 8">
    <name type="scientific">Flavobacterium aureirubrum</name>
    <dbReference type="NCBI Taxonomy" id="3133147"/>
    <lineage>
        <taxon>Bacteria</taxon>
        <taxon>Pseudomonadati</taxon>
        <taxon>Bacteroidota</taxon>
        <taxon>Flavobacteriia</taxon>
        <taxon>Flavobacteriales</taxon>
        <taxon>Flavobacteriaceae</taxon>
        <taxon>Flavobacterium</taxon>
    </lineage>
</organism>
<keyword evidence="5 6" id="KW-0472">Membrane</keyword>
<accession>A0ABU9N6P1</accession>
<comment type="similarity">
    <text evidence="2">Belongs to the TMEM86 family.</text>
</comment>
<keyword evidence="8" id="KW-1185">Reference proteome</keyword>
<dbReference type="Proteomes" id="UP001460072">
    <property type="component" value="Unassembled WGS sequence"/>
</dbReference>